<keyword evidence="1" id="KW-0472">Membrane</keyword>
<dbReference type="SUPFAM" id="SSF103473">
    <property type="entry name" value="MFS general substrate transporter"/>
    <property type="match status" value="1"/>
</dbReference>
<feature type="transmembrane region" description="Helical" evidence="1">
    <location>
        <begin position="77"/>
        <end position="100"/>
    </location>
</feature>
<dbReference type="AlphaFoldDB" id="A0A7X2NLG2"/>
<dbReference type="EMBL" id="VUMD01000008">
    <property type="protein sequence ID" value="MSS37017.1"/>
    <property type="molecule type" value="Genomic_DNA"/>
</dbReference>
<feature type="transmembrane region" description="Helical" evidence="1">
    <location>
        <begin position="21"/>
        <end position="41"/>
    </location>
</feature>
<keyword evidence="1" id="KW-1133">Transmembrane helix</keyword>
<comment type="caution">
    <text evidence="2">The sequence shown here is derived from an EMBL/GenBank/DDBJ whole genome shotgun (WGS) entry which is preliminary data.</text>
</comment>
<name>A0A7X2NLG2_9CLOT</name>
<evidence type="ECO:0000313" key="2">
    <source>
        <dbReference type="EMBL" id="MSS37017.1"/>
    </source>
</evidence>
<evidence type="ECO:0000256" key="1">
    <source>
        <dbReference type="SAM" id="Phobius"/>
    </source>
</evidence>
<gene>
    <name evidence="2" type="ORF">FYJ39_10605</name>
</gene>
<keyword evidence="1" id="KW-0812">Transmembrane</keyword>
<feature type="transmembrane region" description="Helical" evidence="1">
    <location>
        <begin position="112"/>
        <end position="130"/>
    </location>
</feature>
<dbReference type="InterPro" id="IPR036259">
    <property type="entry name" value="MFS_trans_sf"/>
</dbReference>
<proteinExistence type="predicted"/>
<accession>A0A7X2NLG2</accession>
<reference evidence="2 3" key="1">
    <citation type="submission" date="2019-08" db="EMBL/GenBank/DDBJ databases">
        <title>In-depth cultivation of the pig gut microbiome towards novel bacterial diversity and tailored functional studies.</title>
        <authorList>
            <person name="Wylensek D."/>
            <person name="Hitch T.C.A."/>
            <person name="Clavel T."/>
        </authorList>
    </citation>
    <scope>NUCLEOTIDE SEQUENCE [LARGE SCALE GENOMIC DNA]</scope>
    <source>
        <strain evidence="2 3">WCA-389-WT-23D1</strain>
    </source>
</reference>
<dbReference type="Proteomes" id="UP000429958">
    <property type="component" value="Unassembled WGS sequence"/>
</dbReference>
<keyword evidence="3" id="KW-1185">Reference proteome</keyword>
<dbReference type="RefSeq" id="WP_154472452.1">
    <property type="nucleotide sequence ID" value="NZ_VUMD01000008.1"/>
</dbReference>
<organism evidence="2 3">
    <name type="scientific">Clostridium porci</name>
    <dbReference type="NCBI Taxonomy" id="2605778"/>
    <lineage>
        <taxon>Bacteria</taxon>
        <taxon>Bacillati</taxon>
        <taxon>Bacillota</taxon>
        <taxon>Clostridia</taxon>
        <taxon>Eubacteriales</taxon>
        <taxon>Clostridiaceae</taxon>
        <taxon>Clostridium</taxon>
    </lineage>
</organism>
<protein>
    <submittedName>
        <fullName evidence="2">Uncharacterized protein</fullName>
    </submittedName>
</protein>
<evidence type="ECO:0000313" key="3">
    <source>
        <dbReference type="Proteomes" id="UP000429958"/>
    </source>
</evidence>
<sequence length="138" mass="15779">MYCFSRYLCNRYVRKKIVGKINPFWIAVGSMRIAALFMIILTSASNTIMAFAILQGMTMVSEEVIESQYIKVIDKNDISSVLSFMSALRSILTTVVLFIISKTITDDNMSSFFKYTVIAYLIIVISLLNWKKRFGGER</sequence>